<reference evidence="2 3" key="1">
    <citation type="submission" date="2020-09" db="EMBL/GenBank/DDBJ databases">
        <title>TT11 complete genome.</title>
        <authorList>
            <person name="Wu Z."/>
        </authorList>
    </citation>
    <scope>NUCLEOTIDE SEQUENCE [LARGE SCALE GENOMIC DNA]</scope>
    <source>
        <strain evidence="2 3">TT11</strain>
    </source>
</reference>
<dbReference type="RefSeq" id="WP_188231504.1">
    <property type="nucleotide sequence ID" value="NZ_JACVXB010000014.1"/>
</dbReference>
<feature type="region of interest" description="Disordered" evidence="1">
    <location>
        <begin position="85"/>
        <end position="110"/>
    </location>
</feature>
<dbReference type="Proteomes" id="UP000600588">
    <property type="component" value="Unassembled WGS sequence"/>
</dbReference>
<sequence length="110" mass="12310">MKLKMKKHIKIIAVFSIVMGGLFYITEDIDIDNQDSTFSLSELMEVAVAQTETGGGSTKCFKRTITTCGWPLYNDKLVCETTGDYKQGEECTPSTCDDSHQETKRCQNPN</sequence>
<protein>
    <submittedName>
        <fullName evidence="2">Uncharacterized protein</fullName>
    </submittedName>
</protein>
<feature type="compositionally biased region" description="Basic and acidic residues" evidence="1">
    <location>
        <begin position="97"/>
        <end position="110"/>
    </location>
</feature>
<accession>A0A8J6QMW5</accession>
<dbReference type="EMBL" id="JACVXB010000014">
    <property type="protein sequence ID" value="MBD0833724.1"/>
    <property type="molecule type" value="Genomic_DNA"/>
</dbReference>
<dbReference type="AlphaFoldDB" id="A0A8J6QMW5"/>
<gene>
    <name evidence="2" type="ORF">ICJ83_16445</name>
</gene>
<evidence type="ECO:0000313" key="2">
    <source>
        <dbReference type="EMBL" id="MBD0833724.1"/>
    </source>
</evidence>
<proteinExistence type="predicted"/>
<organism evidence="2 3">
    <name type="scientific">Aestuariibaculum sediminum</name>
    <dbReference type="NCBI Taxonomy" id="2770637"/>
    <lineage>
        <taxon>Bacteria</taxon>
        <taxon>Pseudomonadati</taxon>
        <taxon>Bacteroidota</taxon>
        <taxon>Flavobacteriia</taxon>
        <taxon>Flavobacteriales</taxon>
        <taxon>Flavobacteriaceae</taxon>
    </lineage>
</organism>
<keyword evidence="3" id="KW-1185">Reference proteome</keyword>
<name>A0A8J6QMW5_9FLAO</name>
<evidence type="ECO:0000313" key="3">
    <source>
        <dbReference type="Proteomes" id="UP000600588"/>
    </source>
</evidence>
<comment type="caution">
    <text evidence="2">The sequence shown here is derived from an EMBL/GenBank/DDBJ whole genome shotgun (WGS) entry which is preliminary data.</text>
</comment>
<evidence type="ECO:0000256" key="1">
    <source>
        <dbReference type="SAM" id="MobiDB-lite"/>
    </source>
</evidence>